<evidence type="ECO:0000256" key="2">
    <source>
        <dbReference type="SAM" id="Phobius"/>
    </source>
</evidence>
<keyword evidence="2" id="KW-0812">Transmembrane</keyword>
<sequence>MCTVPVTVALVITVVASPLLTLRDHRDRGRGRQVWTAARDPLAGPADTDAQPADLPGRRS</sequence>
<accession>A0ABP7G045</accession>
<proteinExistence type="predicted"/>
<dbReference type="EMBL" id="BAABEP010000055">
    <property type="protein sequence ID" value="GAA3751992.1"/>
    <property type="molecule type" value="Genomic_DNA"/>
</dbReference>
<reference evidence="4" key="1">
    <citation type="journal article" date="2019" name="Int. J. Syst. Evol. Microbiol.">
        <title>The Global Catalogue of Microorganisms (GCM) 10K type strain sequencing project: providing services to taxonomists for standard genome sequencing and annotation.</title>
        <authorList>
            <consortium name="The Broad Institute Genomics Platform"/>
            <consortium name="The Broad Institute Genome Sequencing Center for Infectious Disease"/>
            <person name="Wu L."/>
            <person name="Ma J."/>
        </authorList>
    </citation>
    <scope>NUCLEOTIDE SEQUENCE [LARGE SCALE GENOMIC DNA]</scope>
    <source>
        <strain evidence="4">JCM 30846</strain>
    </source>
</reference>
<keyword evidence="2" id="KW-0472">Membrane</keyword>
<organism evidence="3 4">
    <name type="scientific">Streptomyces tremellae</name>
    <dbReference type="NCBI Taxonomy" id="1124239"/>
    <lineage>
        <taxon>Bacteria</taxon>
        <taxon>Bacillati</taxon>
        <taxon>Actinomycetota</taxon>
        <taxon>Actinomycetes</taxon>
        <taxon>Kitasatosporales</taxon>
        <taxon>Streptomycetaceae</taxon>
        <taxon>Streptomyces</taxon>
    </lineage>
</organism>
<keyword evidence="2" id="KW-1133">Transmembrane helix</keyword>
<feature type="region of interest" description="Disordered" evidence="1">
    <location>
        <begin position="26"/>
        <end position="60"/>
    </location>
</feature>
<comment type="caution">
    <text evidence="3">The sequence shown here is derived from an EMBL/GenBank/DDBJ whole genome shotgun (WGS) entry which is preliminary data.</text>
</comment>
<evidence type="ECO:0000313" key="3">
    <source>
        <dbReference type="EMBL" id="GAA3751992.1"/>
    </source>
</evidence>
<keyword evidence="4" id="KW-1185">Reference proteome</keyword>
<protein>
    <submittedName>
        <fullName evidence="3">Uncharacterized protein</fullName>
    </submittedName>
</protein>
<gene>
    <name evidence="3" type="ORF">GCM10023082_54740</name>
</gene>
<feature type="transmembrane region" description="Helical" evidence="2">
    <location>
        <begin position="6"/>
        <end position="22"/>
    </location>
</feature>
<name>A0ABP7G045_9ACTN</name>
<evidence type="ECO:0000313" key="4">
    <source>
        <dbReference type="Proteomes" id="UP001499884"/>
    </source>
</evidence>
<evidence type="ECO:0000256" key="1">
    <source>
        <dbReference type="SAM" id="MobiDB-lite"/>
    </source>
</evidence>
<dbReference type="Proteomes" id="UP001499884">
    <property type="component" value="Unassembled WGS sequence"/>
</dbReference>